<evidence type="ECO:0000256" key="2">
    <source>
        <dbReference type="ARBA" id="ARBA00022801"/>
    </source>
</evidence>
<dbReference type="InterPro" id="IPR005502">
    <property type="entry name" value="Ribosyl_crysJ1"/>
</dbReference>
<dbReference type="GO" id="GO:0046872">
    <property type="term" value="F:metal ion binding"/>
    <property type="evidence" value="ECO:0007669"/>
    <property type="project" value="UniProtKB-KW"/>
</dbReference>
<feature type="binding site" evidence="3">
    <location>
        <position position="333"/>
    </location>
    <ligand>
        <name>Mg(2+)</name>
        <dbReference type="ChEBI" id="CHEBI:18420"/>
        <label>1</label>
    </ligand>
</feature>
<proteinExistence type="inferred from homology"/>
<organism evidence="5 6">
    <name type="scientific">Dermabacter vaginalis</name>
    <dbReference type="NCBI Taxonomy" id="1630135"/>
    <lineage>
        <taxon>Bacteria</taxon>
        <taxon>Bacillati</taxon>
        <taxon>Actinomycetota</taxon>
        <taxon>Actinomycetes</taxon>
        <taxon>Micrococcales</taxon>
        <taxon>Dermabacteraceae</taxon>
        <taxon>Dermabacter</taxon>
    </lineage>
</organism>
<dbReference type="PANTHER" id="PTHR16222">
    <property type="entry name" value="ADP-RIBOSYLGLYCOHYDROLASE"/>
    <property type="match status" value="1"/>
</dbReference>
<gene>
    <name evidence="5" type="ORF">DAD186_07960</name>
</gene>
<reference evidence="5 6" key="1">
    <citation type="submission" date="2015-06" db="EMBL/GenBank/DDBJ databases">
        <title>Investigation of pathophysiology for high-risk pregnancy and development of treatment modality based on it.</title>
        <authorList>
            <person name="Kim B.-C."/>
            <person name="Lim S."/>
        </authorList>
    </citation>
    <scope>NUCLEOTIDE SEQUENCE [LARGE SCALE GENOMIC DNA]</scope>
    <source>
        <strain evidence="5 6">AD1-86</strain>
    </source>
</reference>
<keyword evidence="3" id="KW-0479">Metal-binding</keyword>
<dbReference type="KEGG" id="dva:DAD186_07960"/>
<dbReference type="InterPro" id="IPR050792">
    <property type="entry name" value="ADP-ribosylglycohydrolase"/>
</dbReference>
<feature type="binding site" evidence="3">
    <location>
        <position position="105"/>
    </location>
    <ligand>
        <name>Mg(2+)</name>
        <dbReference type="ChEBI" id="CHEBI:18420"/>
        <label>1</label>
    </ligand>
</feature>
<evidence type="ECO:0000313" key="6">
    <source>
        <dbReference type="Proteomes" id="UP000092596"/>
    </source>
</evidence>
<dbReference type="AlphaFoldDB" id="A0A1B0ZHD0"/>
<feature type="binding site" evidence="3">
    <location>
        <position position="330"/>
    </location>
    <ligand>
        <name>Mg(2+)</name>
        <dbReference type="ChEBI" id="CHEBI:18420"/>
        <label>1</label>
    </ligand>
</feature>
<evidence type="ECO:0000256" key="4">
    <source>
        <dbReference type="SAM" id="MobiDB-lite"/>
    </source>
</evidence>
<sequence length="384" mass="41297">MRDEAWAPRRALTAPANYAKKGEREMSNIAPSHEAPEGPGKQDLRDTPTLKKQQRERALGAVLGAATGDALGAPYEFEPPIADSDDVAMAGGGQLGWKPGEWTDDTAMAIVILRAAAHSEHTAPFERESALDAIAAGWFQWSRETPDIGILTSNVLLAALETAEAHGNSVPSGRDMHEAARVINKERHHTAGNGGLMRTHSVVLPHLHASDDELERAVVAVNTLTHVDLDTIEAAVLWSFAIRHAILTGELDVSIGLTRLAPERRERWEGLIAEAHSAPPAYFARNGWVIHAFQAAVSALWHAGEVPEDKFERRAYFARVLEASVRSGNDTDTVAAIAGALAGAAVGFKAIDPVWRRALNGWPGFTADDLVQLASAVLERSDAS</sequence>
<dbReference type="GO" id="GO:0016787">
    <property type="term" value="F:hydrolase activity"/>
    <property type="evidence" value="ECO:0007669"/>
    <property type="project" value="UniProtKB-KW"/>
</dbReference>
<evidence type="ECO:0000313" key="5">
    <source>
        <dbReference type="EMBL" id="ANP27346.1"/>
    </source>
</evidence>
<evidence type="ECO:0000256" key="1">
    <source>
        <dbReference type="ARBA" id="ARBA00010702"/>
    </source>
</evidence>
<dbReference type="STRING" id="1630135.DAD186_07960"/>
<evidence type="ECO:0008006" key="7">
    <source>
        <dbReference type="Google" id="ProtNLM"/>
    </source>
</evidence>
<feature type="region of interest" description="Disordered" evidence="4">
    <location>
        <begin position="1"/>
        <end position="55"/>
    </location>
</feature>
<accession>A0A1B0ZHD0</accession>
<dbReference type="SUPFAM" id="SSF101478">
    <property type="entry name" value="ADP-ribosylglycohydrolase"/>
    <property type="match status" value="1"/>
</dbReference>
<feature type="binding site" evidence="3">
    <location>
        <position position="104"/>
    </location>
    <ligand>
        <name>Mg(2+)</name>
        <dbReference type="ChEBI" id="CHEBI:18420"/>
        <label>1</label>
    </ligand>
</feature>
<feature type="binding site" evidence="3">
    <location>
        <position position="332"/>
    </location>
    <ligand>
        <name>Mg(2+)</name>
        <dbReference type="ChEBI" id="CHEBI:18420"/>
        <label>1</label>
    </ligand>
</feature>
<dbReference type="PATRIC" id="fig|1630135.4.peg.798"/>
<keyword evidence="3" id="KW-0460">Magnesium</keyword>
<name>A0A1B0ZHD0_9MICO</name>
<dbReference type="Gene3D" id="1.10.4080.10">
    <property type="entry name" value="ADP-ribosylation/Crystallin J1"/>
    <property type="match status" value="1"/>
</dbReference>
<keyword evidence="2" id="KW-0378">Hydrolase</keyword>
<evidence type="ECO:0000256" key="3">
    <source>
        <dbReference type="PIRSR" id="PIRSR605502-1"/>
    </source>
</evidence>
<dbReference type="PANTHER" id="PTHR16222:SF24">
    <property type="entry name" value="ADP-RIBOSYLHYDROLASE ARH3"/>
    <property type="match status" value="1"/>
</dbReference>
<comment type="cofactor">
    <cofactor evidence="3">
        <name>Mg(2+)</name>
        <dbReference type="ChEBI" id="CHEBI:18420"/>
    </cofactor>
    <text evidence="3">Binds 2 magnesium ions per subunit.</text>
</comment>
<protein>
    <recommendedName>
        <fullName evidence="7">ADP-ribosylglycohydrolase family protein</fullName>
    </recommendedName>
</protein>
<dbReference type="EMBL" id="CP012117">
    <property type="protein sequence ID" value="ANP27346.1"/>
    <property type="molecule type" value="Genomic_DNA"/>
</dbReference>
<comment type="similarity">
    <text evidence="1">Belongs to the ADP-ribosylglycohydrolase family.</text>
</comment>
<feature type="compositionally biased region" description="Basic and acidic residues" evidence="4">
    <location>
        <begin position="34"/>
        <end position="55"/>
    </location>
</feature>
<dbReference type="Pfam" id="PF03747">
    <property type="entry name" value="ADP_ribosyl_GH"/>
    <property type="match status" value="1"/>
</dbReference>
<dbReference type="Proteomes" id="UP000092596">
    <property type="component" value="Chromosome"/>
</dbReference>
<dbReference type="InterPro" id="IPR036705">
    <property type="entry name" value="Ribosyl_crysJ1_sf"/>
</dbReference>
<feature type="binding site" evidence="3">
    <location>
        <position position="103"/>
    </location>
    <ligand>
        <name>Mg(2+)</name>
        <dbReference type="ChEBI" id="CHEBI:18420"/>
        <label>1</label>
    </ligand>
</feature>